<feature type="transmembrane region" description="Helical" evidence="1">
    <location>
        <begin position="99"/>
        <end position="120"/>
    </location>
</feature>
<evidence type="ECO:0000313" key="4">
    <source>
        <dbReference type="Proteomes" id="UP000243217"/>
    </source>
</evidence>
<name>A0A1V9ZWI6_9STRA</name>
<keyword evidence="1" id="KW-1133">Transmembrane helix</keyword>
<feature type="chain" id="PRO_5012822615" evidence="2">
    <location>
        <begin position="22"/>
        <end position="284"/>
    </location>
</feature>
<dbReference type="AlphaFoldDB" id="A0A1V9ZWI6"/>
<feature type="transmembrane region" description="Helical" evidence="1">
    <location>
        <begin position="192"/>
        <end position="211"/>
    </location>
</feature>
<comment type="caution">
    <text evidence="3">The sequence shown here is derived from an EMBL/GenBank/DDBJ whole genome shotgun (WGS) entry which is preliminary data.</text>
</comment>
<organism evidence="3 4">
    <name type="scientific">Thraustotheca clavata</name>
    <dbReference type="NCBI Taxonomy" id="74557"/>
    <lineage>
        <taxon>Eukaryota</taxon>
        <taxon>Sar</taxon>
        <taxon>Stramenopiles</taxon>
        <taxon>Oomycota</taxon>
        <taxon>Saprolegniomycetes</taxon>
        <taxon>Saprolegniales</taxon>
        <taxon>Achlyaceae</taxon>
        <taxon>Thraustotheca</taxon>
    </lineage>
</organism>
<evidence type="ECO:0000256" key="2">
    <source>
        <dbReference type="SAM" id="SignalP"/>
    </source>
</evidence>
<feature type="signal peptide" evidence="2">
    <location>
        <begin position="1"/>
        <end position="21"/>
    </location>
</feature>
<feature type="transmembrane region" description="Helical" evidence="1">
    <location>
        <begin position="12"/>
        <end position="31"/>
    </location>
</feature>
<proteinExistence type="predicted"/>
<sequence length="284" mass="31489">MEYEPSTWLNKALICLRSVVAAVCLSTTPLLPTTNELTGYVHLSNTARLWYESAILAIECTWSIYQTAPWSCAIASVLLFSLDVMLPVQVVVKLDRSCYSVHVIFSIMITCVVGCVGYIYHKNRKKDKVPSAPSLVLPLALVSLQRNQNKCADKEENIDVVTAAMGELQETPQPSPNLPDLHLFGKNIQRPLLFVAGLVYLVLTLMGNVTYLHTAQAYLADDYGWANLNSTGAHVFLANLFNQQLLIKSKGELDIARSAFGDISQTYKGSSTTIVWSDNMARRR</sequence>
<gene>
    <name evidence="3" type="ORF">THRCLA_05240</name>
</gene>
<keyword evidence="2" id="KW-0732">Signal</keyword>
<keyword evidence="1" id="KW-0472">Membrane</keyword>
<keyword evidence="1" id="KW-0812">Transmembrane</keyword>
<evidence type="ECO:0000313" key="3">
    <source>
        <dbReference type="EMBL" id="OQS02375.1"/>
    </source>
</evidence>
<accession>A0A1V9ZWI6</accession>
<evidence type="ECO:0000256" key="1">
    <source>
        <dbReference type="SAM" id="Phobius"/>
    </source>
</evidence>
<dbReference type="EMBL" id="JNBS01001138">
    <property type="protein sequence ID" value="OQS02375.1"/>
    <property type="molecule type" value="Genomic_DNA"/>
</dbReference>
<reference evidence="3 4" key="1">
    <citation type="journal article" date="2014" name="Genome Biol. Evol.">
        <title>The secreted proteins of Achlya hypogyna and Thraustotheca clavata identify the ancestral oomycete secretome and reveal gene acquisitions by horizontal gene transfer.</title>
        <authorList>
            <person name="Misner I."/>
            <person name="Blouin N."/>
            <person name="Leonard G."/>
            <person name="Richards T.A."/>
            <person name="Lane C.E."/>
        </authorList>
    </citation>
    <scope>NUCLEOTIDE SEQUENCE [LARGE SCALE GENOMIC DNA]</scope>
    <source>
        <strain evidence="3 4">ATCC 34112</strain>
    </source>
</reference>
<protein>
    <submittedName>
        <fullName evidence="3">Uncharacterized protein</fullName>
    </submittedName>
</protein>
<keyword evidence="4" id="KW-1185">Reference proteome</keyword>
<dbReference type="Proteomes" id="UP000243217">
    <property type="component" value="Unassembled WGS sequence"/>
</dbReference>